<evidence type="ECO:0000313" key="3">
    <source>
        <dbReference type="Proteomes" id="UP000778578"/>
    </source>
</evidence>
<evidence type="ECO:0000313" key="2">
    <source>
        <dbReference type="EMBL" id="MBY8876146.1"/>
    </source>
</evidence>
<keyword evidence="1" id="KW-1133">Transmembrane helix</keyword>
<evidence type="ECO:0000256" key="1">
    <source>
        <dbReference type="SAM" id="Phobius"/>
    </source>
</evidence>
<comment type="caution">
    <text evidence="2">The sequence shown here is derived from an EMBL/GenBank/DDBJ whole genome shotgun (WGS) entry which is preliminary data.</text>
</comment>
<dbReference type="RefSeq" id="WP_222959424.1">
    <property type="nucleotide sequence ID" value="NZ_JAINZZ010000001.1"/>
</dbReference>
<proteinExistence type="predicted"/>
<keyword evidence="3" id="KW-1185">Reference proteome</keyword>
<sequence>MGPMLNSAVVPSSQGTHLPGWAVAVFVALWVVVGVFVITQLVRRRRRRGRPPSTSGR</sequence>
<keyword evidence="1" id="KW-0812">Transmembrane</keyword>
<protein>
    <submittedName>
        <fullName evidence="2">Uncharacterized protein</fullName>
    </submittedName>
</protein>
<organism evidence="2 3">
    <name type="scientific">Actinacidiphila acidipaludis</name>
    <dbReference type="NCBI Taxonomy" id="2873382"/>
    <lineage>
        <taxon>Bacteria</taxon>
        <taxon>Bacillati</taxon>
        <taxon>Actinomycetota</taxon>
        <taxon>Actinomycetes</taxon>
        <taxon>Kitasatosporales</taxon>
        <taxon>Streptomycetaceae</taxon>
        <taxon>Actinacidiphila</taxon>
    </lineage>
</organism>
<feature type="transmembrane region" description="Helical" evidence="1">
    <location>
        <begin position="20"/>
        <end position="42"/>
    </location>
</feature>
<dbReference type="Proteomes" id="UP000778578">
    <property type="component" value="Unassembled WGS sequence"/>
</dbReference>
<dbReference type="EMBL" id="JAINZZ010000001">
    <property type="protein sequence ID" value="MBY8876146.1"/>
    <property type="molecule type" value="Genomic_DNA"/>
</dbReference>
<reference evidence="2 3" key="1">
    <citation type="submission" date="2021-08" db="EMBL/GenBank/DDBJ databases">
        <title>WGS of actinomycetes from Thailand.</title>
        <authorList>
            <person name="Thawai C."/>
        </authorList>
    </citation>
    <scope>NUCLEOTIDE SEQUENCE [LARGE SCALE GENOMIC DNA]</scope>
    <source>
        <strain evidence="2 3">PLK6-54</strain>
    </source>
</reference>
<keyword evidence="1" id="KW-0472">Membrane</keyword>
<name>A0ABS7PZ25_9ACTN</name>
<accession>A0ABS7PZ25</accession>
<gene>
    <name evidence="2" type="ORF">K7862_00620</name>
</gene>